<dbReference type="RefSeq" id="WP_002817457.1">
    <property type="nucleotide sequence ID" value="NZ_CP027431.1"/>
</dbReference>
<accession>A0A483B393</accession>
<evidence type="ECO:0000313" key="1">
    <source>
        <dbReference type="EMBL" id="MDV7715027.1"/>
    </source>
</evidence>
<sequence>MYKLSIGIFALTGTFGISAQAAKMIYPVIYAAFARGSLSIGRSIALIAATGAGCLIAAAVIGAGGIFISRKLKAGRGATLAW</sequence>
<dbReference type="EMBL" id="WERV01000003">
    <property type="protein sequence ID" value="MDV7715027.1"/>
    <property type="molecule type" value="Genomic_DNA"/>
</dbReference>
<dbReference type="GeneID" id="75065025"/>
<proteinExistence type="predicted"/>
<protein>
    <submittedName>
        <fullName evidence="1">Uncharacterized protein</fullName>
    </submittedName>
</protein>
<dbReference type="AlphaFoldDB" id="A0A483B393"/>
<reference evidence="1" key="1">
    <citation type="submission" date="2019-10" db="EMBL/GenBank/DDBJ databases">
        <title>Malate fermentation in French cider.</title>
        <authorList>
            <person name="Cousin F.J."/>
            <person name="Medina Fernandez S."/>
            <person name="Misery B."/>
            <person name="Laplace J.-M."/>
            <person name="Cretenet M."/>
        </authorList>
    </citation>
    <scope>NUCLEOTIDE SEQUENCE</scope>
    <source>
        <strain evidence="1">UCMA15129</strain>
    </source>
</reference>
<evidence type="ECO:0000313" key="2">
    <source>
        <dbReference type="Proteomes" id="UP001281024"/>
    </source>
</evidence>
<organism evidence="1 2">
    <name type="scientific">Oenococcus oeni</name>
    <name type="common">Leuconostoc oenos</name>
    <dbReference type="NCBI Taxonomy" id="1247"/>
    <lineage>
        <taxon>Bacteria</taxon>
        <taxon>Bacillati</taxon>
        <taxon>Bacillota</taxon>
        <taxon>Bacilli</taxon>
        <taxon>Lactobacillales</taxon>
        <taxon>Lactobacillaceae</taxon>
        <taxon>Oenococcus</taxon>
    </lineage>
</organism>
<gene>
    <name evidence="1" type="ORF">GA838_04490</name>
</gene>
<comment type="caution">
    <text evidence="1">The sequence shown here is derived from an EMBL/GenBank/DDBJ whole genome shotgun (WGS) entry which is preliminary data.</text>
</comment>
<name>A0A483B393_OENOE</name>
<dbReference type="Proteomes" id="UP001281024">
    <property type="component" value="Unassembled WGS sequence"/>
</dbReference>